<keyword evidence="2" id="KW-1185">Reference proteome</keyword>
<dbReference type="AlphaFoldDB" id="A0A081BM78"/>
<dbReference type="HOGENOM" id="CLU_1746064_0_0_0"/>
<dbReference type="Proteomes" id="UP000030700">
    <property type="component" value="Unassembled WGS sequence"/>
</dbReference>
<protein>
    <submittedName>
        <fullName evidence="1">Uncharacterized protein</fullName>
    </submittedName>
</protein>
<proteinExistence type="predicted"/>
<name>A0A081BM78_9BACT</name>
<reference evidence="1" key="1">
    <citation type="journal article" date="2015" name="PeerJ">
        <title>First genomic representation of candidate bacterial phylum KSB3 points to enhanced environmental sensing as a trigger of wastewater bulking.</title>
        <authorList>
            <person name="Sekiguchi Y."/>
            <person name="Ohashi A."/>
            <person name="Parks D.H."/>
            <person name="Yamauchi T."/>
            <person name="Tyson G.W."/>
            <person name="Hugenholtz P."/>
        </authorList>
    </citation>
    <scope>NUCLEOTIDE SEQUENCE [LARGE SCALE GENOMIC DNA]</scope>
</reference>
<evidence type="ECO:0000313" key="2">
    <source>
        <dbReference type="Proteomes" id="UP000030700"/>
    </source>
</evidence>
<dbReference type="STRING" id="1499966.U14_02739"/>
<evidence type="ECO:0000313" key="1">
    <source>
        <dbReference type="EMBL" id="GAK51494.1"/>
    </source>
</evidence>
<gene>
    <name evidence="1" type="ORF">U14_02739</name>
</gene>
<dbReference type="EMBL" id="DF820457">
    <property type="protein sequence ID" value="GAK51494.1"/>
    <property type="molecule type" value="Genomic_DNA"/>
</dbReference>
<organism evidence="1">
    <name type="scientific">Candidatus Moduliflexus flocculans</name>
    <dbReference type="NCBI Taxonomy" id="1499966"/>
    <lineage>
        <taxon>Bacteria</taxon>
        <taxon>Candidatus Moduliflexota</taxon>
        <taxon>Candidatus Moduliflexia</taxon>
        <taxon>Candidatus Moduliflexales</taxon>
        <taxon>Candidatus Moduliflexaceae</taxon>
    </lineage>
</organism>
<sequence>MHAEKVIIEIPSQALHLEHAYCPDGHSLMDPTVPINGYPSIKVLLRYGETEGVVHLDPVYGSFHNIFDVDIPDDVIVSMFCPTCHTSMQLDDGRVCDWCFSPLFQFYLPNGGLLEGCLKVGCHQHKLKLVDIDAQLGMVHGHDEIQLLM</sequence>
<accession>A0A081BM78</accession>